<reference evidence="2 3" key="1">
    <citation type="submission" date="2017-07" db="EMBL/GenBank/DDBJ databases">
        <title>First draft Genome Sequence of Nocardia cerradoensis isolated from human infection.</title>
        <authorList>
            <person name="Carrasco G."/>
        </authorList>
    </citation>
    <scope>NUCLEOTIDE SEQUENCE [LARGE SCALE GENOMIC DNA]</scope>
    <source>
        <strain evidence="2 3">CNM20130759</strain>
    </source>
</reference>
<dbReference type="InterPro" id="IPR024520">
    <property type="entry name" value="DUF3558"/>
</dbReference>
<dbReference type="Pfam" id="PF12079">
    <property type="entry name" value="DUF3558"/>
    <property type="match status" value="1"/>
</dbReference>
<evidence type="ECO:0000313" key="2">
    <source>
        <dbReference type="EMBL" id="OXR39634.1"/>
    </source>
</evidence>
<dbReference type="AlphaFoldDB" id="A0A231GSN6"/>
<feature type="signal peptide" evidence="1">
    <location>
        <begin position="1"/>
        <end position="21"/>
    </location>
</feature>
<accession>A0A231GSN6</accession>
<gene>
    <name evidence="2" type="ORF">B7C42_08297</name>
</gene>
<dbReference type="PROSITE" id="PS51257">
    <property type="entry name" value="PROKAR_LIPOPROTEIN"/>
    <property type="match status" value="1"/>
</dbReference>
<sequence length="188" mass="19120">MVSWGKAARGIALGVGVVAVAAGCNSGDGSSNATKSVSATAAVAADVPAGFDACNIPQSVVQSEELKNKGVDSQDGAGGIKWRGCRWIQPDGYSATIDTTNITLAMVRSNKDFSVDEEVTVAGRSALTSHVAGQDPHADCVINVEIKGGSIEISIDNPPTRRKSGDQNSCGIAKRLAGEIAPAIPASL</sequence>
<organism evidence="2 3">
    <name type="scientific">Nocardia cerradoensis</name>
    <dbReference type="NCBI Taxonomy" id="85688"/>
    <lineage>
        <taxon>Bacteria</taxon>
        <taxon>Bacillati</taxon>
        <taxon>Actinomycetota</taxon>
        <taxon>Actinomycetes</taxon>
        <taxon>Mycobacteriales</taxon>
        <taxon>Nocardiaceae</taxon>
        <taxon>Nocardia</taxon>
    </lineage>
</organism>
<keyword evidence="1" id="KW-0732">Signal</keyword>
<comment type="caution">
    <text evidence="2">The sequence shown here is derived from an EMBL/GenBank/DDBJ whole genome shotgun (WGS) entry which is preliminary data.</text>
</comment>
<keyword evidence="3" id="KW-1185">Reference proteome</keyword>
<protein>
    <recommendedName>
        <fullName evidence="4">DUF3558 domain-containing protein</fullName>
    </recommendedName>
</protein>
<name>A0A231GSN6_9NOCA</name>
<evidence type="ECO:0000313" key="3">
    <source>
        <dbReference type="Proteomes" id="UP000215506"/>
    </source>
</evidence>
<evidence type="ECO:0008006" key="4">
    <source>
        <dbReference type="Google" id="ProtNLM"/>
    </source>
</evidence>
<feature type="chain" id="PRO_5013144584" description="DUF3558 domain-containing protein" evidence="1">
    <location>
        <begin position="22"/>
        <end position="188"/>
    </location>
</feature>
<dbReference type="EMBL" id="NGAF01000117">
    <property type="protein sequence ID" value="OXR39634.1"/>
    <property type="molecule type" value="Genomic_DNA"/>
</dbReference>
<evidence type="ECO:0000256" key="1">
    <source>
        <dbReference type="SAM" id="SignalP"/>
    </source>
</evidence>
<dbReference type="Proteomes" id="UP000215506">
    <property type="component" value="Unassembled WGS sequence"/>
</dbReference>
<proteinExistence type="predicted"/>